<protein>
    <submittedName>
        <fullName evidence="2">(apollo) hypothetical protein</fullName>
    </submittedName>
</protein>
<evidence type="ECO:0000313" key="3">
    <source>
        <dbReference type="Proteomes" id="UP000691718"/>
    </source>
</evidence>
<feature type="region of interest" description="Disordered" evidence="1">
    <location>
        <begin position="1"/>
        <end position="26"/>
    </location>
</feature>
<keyword evidence="3" id="KW-1185">Reference proteome</keyword>
<comment type="caution">
    <text evidence="2">The sequence shown here is derived from an EMBL/GenBank/DDBJ whole genome shotgun (WGS) entry which is preliminary data.</text>
</comment>
<evidence type="ECO:0000313" key="2">
    <source>
        <dbReference type="EMBL" id="CAG4947338.1"/>
    </source>
</evidence>
<proteinExistence type="predicted"/>
<sequence>MSVHSDSDICDVASESNSPDMQDTDFNINKSKSKGCKKNVKVKIEKTKTCLIPDTMLHLNKPVALEANQNLEPQSSSSSNLETVPIDLKKYDYVLVRYFLKKRVEYFVGTVLEKPVNDKVKISFLRKVGKNDNTKFIRTKSMEVELIDCKNIVKTVELMSINENETDFVFLDDDYYIYFD</sequence>
<name>A0A8S3WA60_PARAO</name>
<dbReference type="Proteomes" id="UP000691718">
    <property type="component" value="Unassembled WGS sequence"/>
</dbReference>
<organism evidence="2 3">
    <name type="scientific">Parnassius apollo</name>
    <name type="common">Apollo butterfly</name>
    <name type="synonym">Papilio apollo</name>
    <dbReference type="NCBI Taxonomy" id="110799"/>
    <lineage>
        <taxon>Eukaryota</taxon>
        <taxon>Metazoa</taxon>
        <taxon>Ecdysozoa</taxon>
        <taxon>Arthropoda</taxon>
        <taxon>Hexapoda</taxon>
        <taxon>Insecta</taxon>
        <taxon>Pterygota</taxon>
        <taxon>Neoptera</taxon>
        <taxon>Endopterygota</taxon>
        <taxon>Lepidoptera</taxon>
        <taxon>Glossata</taxon>
        <taxon>Ditrysia</taxon>
        <taxon>Papilionoidea</taxon>
        <taxon>Papilionidae</taxon>
        <taxon>Parnassiinae</taxon>
        <taxon>Parnassini</taxon>
        <taxon>Parnassius</taxon>
        <taxon>Parnassius</taxon>
    </lineage>
</organism>
<reference evidence="2" key="1">
    <citation type="submission" date="2021-04" db="EMBL/GenBank/DDBJ databases">
        <authorList>
            <person name="Tunstrom K."/>
        </authorList>
    </citation>
    <scope>NUCLEOTIDE SEQUENCE</scope>
</reference>
<dbReference type="OrthoDB" id="6931877at2759"/>
<gene>
    <name evidence="2" type="ORF">PAPOLLO_LOCUS3586</name>
</gene>
<dbReference type="AlphaFoldDB" id="A0A8S3WA60"/>
<evidence type="ECO:0000256" key="1">
    <source>
        <dbReference type="SAM" id="MobiDB-lite"/>
    </source>
</evidence>
<dbReference type="EMBL" id="CAJQZP010000212">
    <property type="protein sequence ID" value="CAG4947338.1"/>
    <property type="molecule type" value="Genomic_DNA"/>
</dbReference>
<feature type="compositionally biased region" description="Polar residues" evidence="1">
    <location>
        <begin position="14"/>
        <end position="26"/>
    </location>
</feature>
<accession>A0A8S3WA60</accession>